<dbReference type="InterPro" id="IPR001851">
    <property type="entry name" value="ABC_transp_permease"/>
</dbReference>
<keyword evidence="3 6" id="KW-0812">Transmembrane</keyword>
<comment type="subcellular location">
    <subcellularLocation>
        <location evidence="1">Cell membrane</location>
        <topology evidence="1">Multi-pass membrane protein</topology>
    </subcellularLocation>
</comment>
<comment type="caution">
    <text evidence="7">The sequence shown here is derived from an EMBL/GenBank/DDBJ whole genome shotgun (WGS) entry which is preliminary data.</text>
</comment>
<dbReference type="EMBL" id="QMQV01000269">
    <property type="protein sequence ID" value="RLE45305.1"/>
    <property type="molecule type" value="Genomic_DNA"/>
</dbReference>
<evidence type="ECO:0000313" key="8">
    <source>
        <dbReference type="Proteomes" id="UP000278475"/>
    </source>
</evidence>
<reference evidence="7 8" key="1">
    <citation type="submission" date="2018-06" db="EMBL/GenBank/DDBJ databases">
        <title>Extensive metabolic versatility and redundancy in microbially diverse, dynamic hydrothermal sediments.</title>
        <authorList>
            <person name="Dombrowski N."/>
            <person name="Teske A."/>
            <person name="Baker B.J."/>
        </authorList>
    </citation>
    <scope>NUCLEOTIDE SEQUENCE [LARGE SCALE GENOMIC DNA]</scope>
    <source>
        <strain evidence="7">B66_G16</strain>
    </source>
</reference>
<dbReference type="Pfam" id="PF02653">
    <property type="entry name" value="BPD_transp_2"/>
    <property type="match status" value="1"/>
</dbReference>
<evidence type="ECO:0000256" key="2">
    <source>
        <dbReference type="ARBA" id="ARBA00022475"/>
    </source>
</evidence>
<evidence type="ECO:0000313" key="7">
    <source>
        <dbReference type="EMBL" id="RLE45305.1"/>
    </source>
</evidence>
<gene>
    <name evidence="7" type="ORF">DRJ31_11460</name>
</gene>
<organism evidence="7 8">
    <name type="scientific">Thermoproteota archaeon</name>
    <dbReference type="NCBI Taxonomy" id="2056631"/>
    <lineage>
        <taxon>Archaea</taxon>
        <taxon>Thermoproteota</taxon>
    </lineage>
</organism>
<evidence type="ECO:0008006" key="9">
    <source>
        <dbReference type="Google" id="ProtNLM"/>
    </source>
</evidence>
<evidence type="ECO:0000256" key="6">
    <source>
        <dbReference type="SAM" id="Phobius"/>
    </source>
</evidence>
<evidence type="ECO:0000256" key="3">
    <source>
        <dbReference type="ARBA" id="ARBA00022692"/>
    </source>
</evidence>
<feature type="transmembrane region" description="Helical" evidence="6">
    <location>
        <begin position="9"/>
        <end position="25"/>
    </location>
</feature>
<sequence>MRIKQPKTIIYVFAFVILLLLPKFLSTFNLILFEYALVFSIVALGFNLLFGYTGLLSFGHGAYFAAGAYTVAMLNKYLPSIYSLEILLIGA</sequence>
<feature type="transmembrane region" description="Helical" evidence="6">
    <location>
        <begin position="31"/>
        <end position="50"/>
    </location>
</feature>
<proteinExistence type="predicted"/>
<keyword evidence="5 6" id="KW-0472">Membrane</keyword>
<keyword evidence="2" id="KW-1003">Cell membrane</keyword>
<name>A0A497EK63_9CREN</name>
<feature type="non-terminal residue" evidence="7">
    <location>
        <position position="91"/>
    </location>
</feature>
<dbReference type="GO" id="GO:0015658">
    <property type="term" value="F:branched-chain amino acid transmembrane transporter activity"/>
    <property type="evidence" value="ECO:0007669"/>
    <property type="project" value="InterPro"/>
</dbReference>
<accession>A0A497EK63</accession>
<keyword evidence="4 6" id="KW-1133">Transmembrane helix</keyword>
<dbReference type="PANTHER" id="PTHR30482">
    <property type="entry name" value="HIGH-AFFINITY BRANCHED-CHAIN AMINO ACID TRANSPORT SYSTEM PERMEASE"/>
    <property type="match status" value="1"/>
</dbReference>
<dbReference type="PANTHER" id="PTHR30482:SF10">
    <property type="entry name" value="HIGH-AFFINITY BRANCHED-CHAIN AMINO ACID TRANSPORT PROTEIN BRAE"/>
    <property type="match status" value="1"/>
</dbReference>
<dbReference type="GO" id="GO:0005886">
    <property type="term" value="C:plasma membrane"/>
    <property type="evidence" value="ECO:0007669"/>
    <property type="project" value="UniProtKB-SubCell"/>
</dbReference>
<evidence type="ECO:0000256" key="1">
    <source>
        <dbReference type="ARBA" id="ARBA00004651"/>
    </source>
</evidence>
<evidence type="ECO:0000256" key="5">
    <source>
        <dbReference type="ARBA" id="ARBA00023136"/>
    </source>
</evidence>
<dbReference type="AlphaFoldDB" id="A0A497EK63"/>
<dbReference type="InterPro" id="IPR043428">
    <property type="entry name" value="LivM-like"/>
</dbReference>
<protein>
    <recommendedName>
        <fullName evidence="9">Branched-chain amino acid ABC transporter permease</fullName>
    </recommendedName>
</protein>
<dbReference type="Proteomes" id="UP000278475">
    <property type="component" value="Unassembled WGS sequence"/>
</dbReference>
<evidence type="ECO:0000256" key="4">
    <source>
        <dbReference type="ARBA" id="ARBA00022989"/>
    </source>
</evidence>